<evidence type="ECO:0000256" key="5">
    <source>
        <dbReference type="ARBA" id="ARBA00022729"/>
    </source>
</evidence>
<dbReference type="EMBL" id="CDMY01000573">
    <property type="protein sequence ID" value="CEM23939.1"/>
    <property type="molecule type" value="Genomic_DNA"/>
</dbReference>
<dbReference type="Pfam" id="PF00024">
    <property type="entry name" value="PAN_1"/>
    <property type="match status" value="3"/>
</dbReference>
<feature type="domain" description="Apple" evidence="13">
    <location>
        <begin position="429"/>
        <end position="509"/>
    </location>
</feature>
<organism evidence="15 16">
    <name type="scientific">Vitrella brassicaformis (strain CCMP3155)</name>
    <dbReference type="NCBI Taxonomy" id="1169540"/>
    <lineage>
        <taxon>Eukaryota</taxon>
        <taxon>Sar</taxon>
        <taxon>Alveolata</taxon>
        <taxon>Colpodellida</taxon>
        <taxon>Vitrellaceae</taxon>
        <taxon>Vitrella</taxon>
    </lineage>
</organism>
<dbReference type="OrthoDB" id="3055998at2759"/>
<name>A0A0G4G604_VITBC</name>
<feature type="domain" description="Apple" evidence="13">
    <location>
        <begin position="513"/>
        <end position="602"/>
    </location>
</feature>
<evidence type="ECO:0000313" key="16">
    <source>
        <dbReference type="Proteomes" id="UP000041254"/>
    </source>
</evidence>
<feature type="domain" description="GH10" evidence="14">
    <location>
        <begin position="892"/>
        <end position="1233"/>
    </location>
</feature>
<dbReference type="InterPro" id="IPR001000">
    <property type="entry name" value="GH10_dom"/>
</dbReference>
<dbReference type="PANTHER" id="PTHR31490">
    <property type="entry name" value="GLYCOSYL HYDROLASE"/>
    <property type="match status" value="1"/>
</dbReference>
<evidence type="ECO:0000256" key="3">
    <source>
        <dbReference type="ARBA" id="ARBA00012590"/>
    </source>
</evidence>
<evidence type="ECO:0000313" key="15">
    <source>
        <dbReference type="EMBL" id="CEM23939.1"/>
    </source>
</evidence>
<keyword evidence="5 12" id="KW-0732">Signal</keyword>
<gene>
    <name evidence="15" type="ORF">Vbra_21992</name>
</gene>
<dbReference type="STRING" id="1169540.A0A0G4G604"/>
<dbReference type="GO" id="GO:0006508">
    <property type="term" value="P:proteolysis"/>
    <property type="evidence" value="ECO:0007669"/>
    <property type="project" value="InterPro"/>
</dbReference>
<keyword evidence="9" id="KW-0119">Carbohydrate metabolism</keyword>
<feature type="domain" description="Apple" evidence="13">
    <location>
        <begin position="610"/>
        <end position="695"/>
    </location>
</feature>
<keyword evidence="8" id="KW-1015">Disulfide bond</keyword>
<comment type="similarity">
    <text evidence="2">Belongs to the glycosyl hydrolase 10 (cellulase F) family.</text>
</comment>
<feature type="signal peptide" evidence="12">
    <location>
        <begin position="1"/>
        <end position="23"/>
    </location>
</feature>
<keyword evidence="4" id="KW-0858">Xylan degradation</keyword>
<keyword evidence="16" id="KW-1185">Reference proteome</keyword>
<evidence type="ECO:0000259" key="14">
    <source>
        <dbReference type="PROSITE" id="PS51760"/>
    </source>
</evidence>
<dbReference type="Proteomes" id="UP000041254">
    <property type="component" value="Unassembled WGS sequence"/>
</dbReference>
<dbReference type="InterPro" id="IPR000177">
    <property type="entry name" value="Apple"/>
</dbReference>
<dbReference type="SMART" id="SM00633">
    <property type="entry name" value="Glyco_10"/>
    <property type="match status" value="1"/>
</dbReference>
<evidence type="ECO:0000256" key="4">
    <source>
        <dbReference type="ARBA" id="ARBA00022651"/>
    </source>
</evidence>
<accession>A0A0G4G604</accession>
<dbReference type="InterPro" id="IPR044846">
    <property type="entry name" value="GH10"/>
</dbReference>
<evidence type="ECO:0000256" key="10">
    <source>
        <dbReference type="ARBA" id="ARBA00023295"/>
    </source>
</evidence>
<comment type="catalytic activity">
    <reaction evidence="1">
        <text>Endohydrolysis of (1-&gt;4)-beta-D-xylosidic linkages in xylans.</text>
        <dbReference type="EC" id="3.2.1.8"/>
    </reaction>
</comment>
<keyword evidence="7" id="KW-0378">Hydrolase</keyword>
<keyword evidence="11" id="KW-0624">Polysaccharide degradation</keyword>
<evidence type="ECO:0000256" key="7">
    <source>
        <dbReference type="ARBA" id="ARBA00022801"/>
    </source>
</evidence>
<dbReference type="PROSITE" id="PS51760">
    <property type="entry name" value="GH10_2"/>
    <property type="match status" value="1"/>
</dbReference>
<evidence type="ECO:0000256" key="6">
    <source>
        <dbReference type="ARBA" id="ARBA00022737"/>
    </source>
</evidence>
<evidence type="ECO:0000256" key="12">
    <source>
        <dbReference type="SAM" id="SignalP"/>
    </source>
</evidence>
<dbReference type="Gene3D" id="3.20.20.80">
    <property type="entry name" value="Glycosidases"/>
    <property type="match status" value="1"/>
</dbReference>
<dbReference type="Gene3D" id="3.50.4.10">
    <property type="entry name" value="Hepatocyte Growth Factor"/>
    <property type="match status" value="4"/>
</dbReference>
<feature type="chain" id="PRO_5005190242" description="endo-1,4-beta-xylanase" evidence="12">
    <location>
        <begin position="24"/>
        <end position="1236"/>
    </location>
</feature>
<dbReference type="InterPro" id="IPR017853">
    <property type="entry name" value="GH"/>
</dbReference>
<keyword evidence="10" id="KW-0326">Glycosidase</keyword>
<dbReference type="SUPFAM" id="SSF57414">
    <property type="entry name" value="Hairpin loop containing domain-like"/>
    <property type="match status" value="2"/>
</dbReference>
<dbReference type="InterPro" id="IPR003609">
    <property type="entry name" value="Pan_app"/>
</dbReference>
<dbReference type="SMART" id="SM00223">
    <property type="entry name" value="APPLE"/>
    <property type="match status" value="3"/>
</dbReference>
<evidence type="ECO:0000256" key="8">
    <source>
        <dbReference type="ARBA" id="ARBA00023157"/>
    </source>
</evidence>
<proteinExistence type="inferred from homology"/>
<dbReference type="PANTHER" id="PTHR31490:SF88">
    <property type="entry name" value="BETA-XYLANASE"/>
    <property type="match status" value="1"/>
</dbReference>
<dbReference type="GO" id="GO:0005576">
    <property type="term" value="C:extracellular region"/>
    <property type="evidence" value="ECO:0007669"/>
    <property type="project" value="InterPro"/>
</dbReference>
<evidence type="ECO:0000256" key="9">
    <source>
        <dbReference type="ARBA" id="ARBA00023277"/>
    </source>
</evidence>
<dbReference type="InParanoid" id="A0A0G4G604"/>
<dbReference type="GO" id="GO:0031176">
    <property type="term" value="F:endo-1,4-beta-xylanase activity"/>
    <property type="evidence" value="ECO:0007669"/>
    <property type="project" value="UniProtKB-EC"/>
</dbReference>
<dbReference type="VEuPathDB" id="CryptoDB:Vbra_21992"/>
<dbReference type="AlphaFoldDB" id="A0A0G4G604"/>
<reference evidence="15 16" key="1">
    <citation type="submission" date="2014-11" db="EMBL/GenBank/DDBJ databases">
        <authorList>
            <person name="Zhu J."/>
            <person name="Qi W."/>
            <person name="Song R."/>
        </authorList>
    </citation>
    <scope>NUCLEOTIDE SEQUENCE [LARGE SCALE GENOMIC DNA]</scope>
</reference>
<evidence type="ECO:0000259" key="13">
    <source>
        <dbReference type="PROSITE" id="PS50948"/>
    </source>
</evidence>
<sequence length="1236" mass="138183">MSSGMRGFTLFILVLFAVALVGADIDGGDSTEGMVSFRVGVVHSSSLGGDASSSTDICGEYGVLTAIEHVSWPTRDSSLVPLVALFRPFHLTYSVINGGSATADGDNDPIATPLAVISPAADQIGTINATRQLPRIVLTEPQNEGPAHEAIAAAISARRAKANTDGRAFRGQQGDAASGDECGSVGVSAYMSTVLLAHAIHRAWLGVEAMGLTHAHVTPQHVAHEINQHEVIHTTHGLTGMLVAHDETDNTYSLIHQQHHAMEYEGDEDMPTNLIESRMLTDESSMSTEPLRHLQSFSGGISAGKKAVGTRFTFVFGSTTLYWIALRASNMLRKDAPISQLRVYRKPDFPNKGKGHWAFMEKKMTGDNLNWLGSSINVVKSAPQMYWRPSFHVEVTAADGAFARGVIKAREDVGKTIVTDIVPQPIPNCARMFTDYKCPGDCAKVIKGTVGSASGCQTRCQRNEDGFPCRHWKWNFESKQCTLFKGNGNKIILQQSPSAGSFIYGPKHCRIGCYTPFTKMPGKNLMKDKTIEKHVLSATLCQEECLYTPGCKAFTFWFDRRPKADRLKKKADKSTTVCELYNDDQGAEIIDSSKREYNSMGPSVSGSPKCPDFACLKTGRALSGKNLPQTKYGKGEVRAGSLEECLGICMRHRQCQFFQYDGGMKKGGVNCFLKGDKGKETPSKNSRLTWAPAICMGEKDMARCAKRDSFYEQAGEFLRLSYITTPAECALTCFNDVECYFWYWTSDITEKEPCRLVGRQSKLQSNPQQSLHSLIAGPKNCNYPDPNPPANKVHFCQRHVRGKYVDYKTGICCPMECPDQCNKCGANDNPECCSFKIWAGHRYGMTRNNICEQDGHAPCKFLERQMTWEPWCGLGKCAVVPKRAQLFTPAKGSGKDTLRFLAEKRQLKIGTAISYWLRRQKELMDIIKEQYTVTVAKSECKPGSLLRYNWRPCDYLMDEAEKNDQLFKLHAVAWYRDEPMVIRGKNPKEKDEWLFKFTEQYIKRYLPRKAAYHFDLANEALEDGQVSDGTTWIERKGTWMVNIPNWMPRLFAKARQVADSLKKPIINVYNDYGILHEDGGKGRAVYAMAKWLMKHPMGMYKGRPTIDVIGCQTHIDIAWDKFDAARAQMRKIGSLGLEIAITEMDVGCGKWVPGQGYKPCGQNFDFEKDYIQSQVFATIMRICLEEPNCTSFTVWGTYDPTNWLNTQFKGEDHPTLIGRGWKKKLAFFELQKALSI</sequence>
<evidence type="ECO:0000256" key="2">
    <source>
        <dbReference type="ARBA" id="ARBA00007495"/>
    </source>
</evidence>
<dbReference type="SUPFAM" id="SSF51445">
    <property type="entry name" value="(Trans)glycosidases"/>
    <property type="match status" value="1"/>
</dbReference>
<keyword evidence="6" id="KW-0677">Repeat</keyword>
<dbReference type="PROSITE" id="PS50948">
    <property type="entry name" value="PAN"/>
    <property type="match status" value="3"/>
</dbReference>
<dbReference type="Pfam" id="PF00331">
    <property type="entry name" value="Glyco_hydro_10"/>
    <property type="match status" value="1"/>
</dbReference>
<dbReference type="PhylomeDB" id="A0A0G4G604"/>
<evidence type="ECO:0000256" key="11">
    <source>
        <dbReference type="ARBA" id="ARBA00023326"/>
    </source>
</evidence>
<dbReference type="GO" id="GO:0045493">
    <property type="term" value="P:xylan catabolic process"/>
    <property type="evidence" value="ECO:0007669"/>
    <property type="project" value="UniProtKB-KW"/>
</dbReference>
<dbReference type="EC" id="3.2.1.8" evidence="3"/>
<dbReference type="Pfam" id="PF14295">
    <property type="entry name" value="PAN_4"/>
    <property type="match status" value="1"/>
</dbReference>
<evidence type="ECO:0000256" key="1">
    <source>
        <dbReference type="ARBA" id="ARBA00000681"/>
    </source>
</evidence>
<protein>
    <recommendedName>
        <fullName evidence="3">endo-1,4-beta-xylanase</fullName>
        <ecNumber evidence="3">3.2.1.8</ecNumber>
    </recommendedName>
</protein>